<keyword evidence="2" id="KW-1185">Reference proteome</keyword>
<name>A0AA38NHL2_9AGAR</name>
<gene>
    <name evidence="1" type="ORF">GGU10DRAFT_251544</name>
</gene>
<feature type="non-terminal residue" evidence="1">
    <location>
        <position position="121"/>
    </location>
</feature>
<dbReference type="AlphaFoldDB" id="A0AA38NHL2"/>
<proteinExistence type="predicted"/>
<dbReference type="EMBL" id="MU793605">
    <property type="protein sequence ID" value="KAJ3781097.1"/>
    <property type="molecule type" value="Genomic_DNA"/>
</dbReference>
<evidence type="ECO:0000313" key="2">
    <source>
        <dbReference type="Proteomes" id="UP001163798"/>
    </source>
</evidence>
<organism evidence="1 2">
    <name type="scientific">Lentinula aff. detonsa</name>
    <dbReference type="NCBI Taxonomy" id="2804958"/>
    <lineage>
        <taxon>Eukaryota</taxon>
        <taxon>Fungi</taxon>
        <taxon>Dikarya</taxon>
        <taxon>Basidiomycota</taxon>
        <taxon>Agaricomycotina</taxon>
        <taxon>Agaricomycetes</taxon>
        <taxon>Agaricomycetidae</taxon>
        <taxon>Agaricales</taxon>
        <taxon>Marasmiineae</taxon>
        <taxon>Omphalotaceae</taxon>
        <taxon>Lentinula</taxon>
    </lineage>
</organism>
<evidence type="ECO:0000313" key="1">
    <source>
        <dbReference type="EMBL" id="KAJ3781097.1"/>
    </source>
</evidence>
<accession>A0AA38NHL2</accession>
<reference evidence="1" key="1">
    <citation type="submission" date="2022-08" db="EMBL/GenBank/DDBJ databases">
        <authorList>
            <consortium name="DOE Joint Genome Institute"/>
            <person name="Min B."/>
            <person name="Riley R."/>
            <person name="Sierra-Patev S."/>
            <person name="Naranjo-Ortiz M."/>
            <person name="Looney B."/>
            <person name="Konkel Z."/>
            <person name="Slot J.C."/>
            <person name="Sakamoto Y."/>
            <person name="Steenwyk J.L."/>
            <person name="Rokas A."/>
            <person name="Carro J."/>
            <person name="Camarero S."/>
            <person name="Ferreira P."/>
            <person name="Molpeceres G."/>
            <person name="Ruiz-Duenas F.J."/>
            <person name="Serrano A."/>
            <person name="Henrissat B."/>
            <person name="Drula E."/>
            <person name="Hughes K.W."/>
            <person name="Mata J.L."/>
            <person name="Ishikawa N.K."/>
            <person name="Vargas-Isla R."/>
            <person name="Ushijima S."/>
            <person name="Smith C.A."/>
            <person name="Ahrendt S."/>
            <person name="Andreopoulos W."/>
            <person name="He G."/>
            <person name="Labutti K."/>
            <person name="Lipzen A."/>
            <person name="Ng V."/>
            <person name="Sandor L."/>
            <person name="Barry K."/>
            <person name="Martinez A.T."/>
            <person name="Xiao Y."/>
            <person name="Gibbons J.G."/>
            <person name="Terashima K."/>
            <person name="Hibbett D.S."/>
            <person name="Grigoriev I.V."/>
        </authorList>
    </citation>
    <scope>NUCLEOTIDE SEQUENCE</scope>
    <source>
        <strain evidence="1">TFB10291</strain>
    </source>
</reference>
<sequence>HPGIMSQAGVTLGARHIPASQRQLGYGVSYYHKLSDEDKATHDEDAIAASGIFWSMVVLTMPTEVTTPMIKNLKECGILHMATRYVAPGKGFHLQLGERHMVFPDVSHTPLELYMTRGYFA</sequence>
<protein>
    <submittedName>
        <fullName evidence="1">Uncharacterized protein</fullName>
    </submittedName>
</protein>
<dbReference type="Proteomes" id="UP001163798">
    <property type="component" value="Unassembled WGS sequence"/>
</dbReference>
<comment type="caution">
    <text evidence="1">The sequence shown here is derived from an EMBL/GenBank/DDBJ whole genome shotgun (WGS) entry which is preliminary data.</text>
</comment>
<feature type="non-terminal residue" evidence="1">
    <location>
        <position position="1"/>
    </location>
</feature>